<dbReference type="Proteomes" id="UP000284434">
    <property type="component" value="Unassembled WGS sequence"/>
</dbReference>
<dbReference type="RefSeq" id="WP_046405390.1">
    <property type="nucleotide sequence ID" value="NZ_JABWDG010000013.1"/>
</dbReference>
<evidence type="ECO:0000256" key="1">
    <source>
        <dbReference type="SAM" id="SignalP"/>
    </source>
</evidence>
<evidence type="ECO:0000313" key="4">
    <source>
        <dbReference type="Proteomes" id="UP000284434"/>
    </source>
</evidence>
<dbReference type="EMBL" id="QSCO01000019">
    <property type="protein sequence ID" value="RGY05166.1"/>
    <property type="molecule type" value="Genomic_DNA"/>
</dbReference>
<feature type="chain" id="PRO_5042713716" description="Tetratricopeptide repeat protein" evidence="1">
    <location>
        <begin position="21"/>
        <end position="731"/>
    </location>
</feature>
<protein>
    <recommendedName>
        <fullName evidence="5">Tetratricopeptide repeat protein</fullName>
    </recommendedName>
</protein>
<keyword evidence="1" id="KW-0732">Signal</keyword>
<evidence type="ECO:0000313" key="3">
    <source>
        <dbReference type="EMBL" id="RGY05166.1"/>
    </source>
</evidence>
<dbReference type="AlphaFoldDB" id="A0A413I9R9"/>
<reference evidence="2" key="2">
    <citation type="submission" date="2022-01" db="EMBL/GenBank/DDBJ databases">
        <title>Collection of gut derived symbiotic bacterial strains cultured from healthy donors.</title>
        <authorList>
            <person name="Lin H."/>
            <person name="Kohout C."/>
            <person name="Waligurski E."/>
            <person name="Pamer E.G."/>
        </authorList>
    </citation>
    <scope>NUCLEOTIDE SEQUENCE</scope>
    <source>
        <strain evidence="2">DFI.1.149</strain>
    </source>
</reference>
<proteinExistence type="predicted"/>
<dbReference type="EMBL" id="JAKNDN010000020">
    <property type="protein sequence ID" value="MCG4960430.1"/>
    <property type="molecule type" value="Genomic_DNA"/>
</dbReference>
<gene>
    <name evidence="3" type="ORF">DXA53_13185</name>
    <name evidence="2" type="ORF">L0P03_11315</name>
</gene>
<dbReference type="Proteomes" id="UP001199750">
    <property type="component" value="Unassembled WGS sequence"/>
</dbReference>
<comment type="caution">
    <text evidence="3">The sequence shown here is derived from an EMBL/GenBank/DDBJ whole genome shotgun (WGS) entry which is preliminary data.</text>
</comment>
<evidence type="ECO:0000313" key="2">
    <source>
        <dbReference type="EMBL" id="MCG4960430.1"/>
    </source>
</evidence>
<feature type="signal peptide" evidence="1">
    <location>
        <begin position="1"/>
        <end position="20"/>
    </location>
</feature>
<name>A0A413I9R9_9BACT</name>
<accession>A0A413I9R9</accession>
<evidence type="ECO:0008006" key="5">
    <source>
        <dbReference type="Google" id="ProtNLM"/>
    </source>
</evidence>
<organism evidence="3 4">
    <name type="scientific">Odoribacter splanchnicus</name>
    <dbReference type="NCBI Taxonomy" id="28118"/>
    <lineage>
        <taxon>Bacteria</taxon>
        <taxon>Pseudomonadati</taxon>
        <taxon>Bacteroidota</taxon>
        <taxon>Bacteroidia</taxon>
        <taxon>Bacteroidales</taxon>
        <taxon>Odoribacteraceae</taxon>
        <taxon>Odoribacter</taxon>
    </lineage>
</organism>
<sequence>MKHLFAILVVLIPACRFSLACGPFDRLCTPDQYYTFRLCGADMTGNDLRDSRTGRENSQMDNCRSWAKLTSTDIPLEDIQDVVYHWEYDKLEELHAHAMTGKGENNNAFANWLIQKKDTEITSFLLLAKRCEKVRAKQCSGWYYPVQGDEENTLLMEIVEKAKAYKGKRLLDRYTLQMMRALTSLRQYNECLNVWLGHKVFFHGDVIQEMAQNYAAGAYFHIGQKEKAKRIFMKSGDINSYIFCLNKEGKTYNSYDILSLLYQRNPNDKRLLRLIQYLIHYKVEGFRYGCYSKKLYDFTLNVLNEGKSKNLAPWYYTASFLADKLCDTVQALEYIRQAKSLPAGQDLRDAICVFDIYLQAKSVEKYDADFENYLYNELSWLDQKLVMNLDSDTKEWIINSGIKNHICGYSLYYWDDMMRKIVISQVVPKCIASGYQTRALQLLNMADNRLLNFVGKHLYSIDDTIVDWGNSPRICYSWFKRNYYRADDDARNDYDYSNDFFINLDSLGVEHIERLAVRMQKPLCAFDRFLNERSYTNMEYLYEIIGTQLLAAMRYKEAIHYLSQVSDEFMQTTNVYPYLQKERQEDKLDFAKKMAALEQHIRKSKNPDDRAEHMLTFARELQNSIGPHWYLTRYYSGHWVCYPFYSQYQTDLYDHAIKKFEYLKHKAFETFTDAERAAKACYDWSLYKTAATKYPQTETAEYIRGNCDVLADYQDAPNKNLYKNFKNFDGW</sequence>
<reference evidence="3 4" key="1">
    <citation type="submission" date="2018-08" db="EMBL/GenBank/DDBJ databases">
        <title>A genome reference for cultivated species of the human gut microbiota.</title>
        <authorList>
            <person name="Zou Y."/>
            <person name="Xue W."/>
            <person name="Luo G."/>
        </authorList>
    </citation>
    <scope>NUCLEOTIDE SEQUENCE [LARGE SCALE GENOMIC DNA]</scope>
    <source>
        <strain evidence="3 4">OF03-11</strain>
    </source>
</reference>